<evidence type="ECO:0000256" key="1">
    <source>
        <dbReference type="SAM" id="MobiDB-lite"/>
    </source>
</evidence>
<organism evidence="2 3">
    <name type="scientific">Prochlorococcus marinus (strain MIT 9303)</name>
    <dbReference type="NCBI Taxonomy" id="59922"/>
    <lineage>
        <taxon>Bacteria</taxon>
        <taxon>Bacillati</taxon>
        <taxon>Cyanobacteriota</taxon>
        <taxon>Cyanophyceae</taxon>
        <taxon>Synechococcales</taxon>
        <taxon>Prochlorococcaceae</taxon>
        <taxon>Prochlorococcus</taxon>
    </lineage>
</organism>
<accession>A2C5N7</accession>
<evidence type="ECO:0000313" key="2">
    <source>
        <dbReference type="EMBL" id="ABM76797.1"/>
    </source>
</evidence>
<dbReference type="HOGENOM" id="CLU_153746_0_0_3"/>
<proteinExistence type="predicted"/>
<gene>
    <name evidence="2" type="ordered locus">P9303_00401</name>
</gene>
<feature type="region of interest" description="Disordered" evidence="1">
    <location>
        <begin position="76"/>
        <end position="102"/>
    </location>
</feature>
<dbReference type="KEGG" id="pmf:P9303_00401"/>
<dbReference type="Proteomes" id="UP000002274">
    <property type="component" value="Chromosome"/>
</dbReference>
<name>A2C5N7_PROM3</name>
<sequence length="102" mass="11618">MFVAMSSSVSFRITRTAEDLVQTITALSQRLVKLEQRQEALEFQLRQQSESQRIPAEEMEMLDGVEQLLKECQELLDSSDQAEDQAREEPQSWSGEPDTLAA</sequence>
<dbReference type="STRING" id="59922.P9303_00401"/>
<dbReference type="EMBL" id="CP000554">
    <property type="protein sequence ID" value="ABM76797.1"/>
    <property type="molecule type" value="Genomic_DNA"/>
</dbReference>
<reference evidence="2 3" key="1">
    <citation type="journal article" date="2007" name="PLoS Genet.">
        <title>Patterns and implications of gene gain and loss in the evolution of Prochlorococcus.</title>
        <authorList>
            <person name="Kettler G.C."/>
            <person name="Martiny A.C."/>
            <person name="Huang K."/>
            <person name="Zucker J."/>
            <person name="Coleman M.L."/>
            <person name="Rodrigue S."/>
            <person name="Chen F."/>
            <person name="Lapidus A."/>
            <person name="Ferriera S."/>
            <person name="Johnson J."/>
            <person name="Steglich C."/>
            <person name="Church G.M."/>
            <person name="Richardson P."/>
            <person name="Chisholm S.W."/>
        </authorList>
    </citation>
    <scope>NUCLEOTIDE SEQUENCE [LARGE SCALE GENOMIC DNA]</scope>
    <source>
        <strain evidence="2 3">MIT 9303</strain>
    </source>
</reference>
<evidence type="ECO:0000313" key="3">
    <source>
        <dbReference type="Proteomes" id="UP000002274"/>
    </source>
</evidence>
<protein>
    <submittedName>
        <fullName evidence="2">Methyl-accepting chemotaxis protein</fullName>
    </submittedName>
</protein>
<dbReference type="AlphaFoldDB" id="A2C5N7"/>